<feature type="compositionally biased region" description="Acidic residues" evidence="15">
    <location>
        <begin position="60"/>
        <end position="75"/>
    </location>
</feature>
<dbReference type="AlphaFoldDB" id="A0A5M6C6Y8"/>
<keyword evidence="9" id="KW-0156">Chromatin regulator</keyword>
<dbReference type="PANTHER" id="PTHR10615">
    <property type="entry name" value="HISTONE ACETYLTRANSFERASE"/>
    <property type="match status" value="1"/>
</dbReference>
<dbReference type="OrthoDB" id="787137at2759"/>
<dbReference type="InterPro" id="IPR002717">
    <property type="entry name" value="HAT_MYST-type"/>
</dbReference>
<proteinExistence type="inferred from homology"/>
<dbReference type="EC" id="2.3.1.48" evidence="3 14"/>
<evidence type="ECO:0000256" key="2">
    <source>
        <dbReference type="ARBA" id="ARBA00010107"/>
    </source>
</evidence>
<feature type="compositionally biased region" description="Polar residues" evidence="15">
    <location>
        <begin position="123"/>
        <end position="140"/>
    </location>
</feature>
<feature type="region of interest" description="Disordered" evidence="15">
    <location>
        <begin position="952"/>
        <end position="1127"/>
    </location>
</feature>
<accession>A0A5M6C6Y8</accession>
<dbReference type="Gene3D" id="3.30.60.60">
    <property type="entry name" value="N-acetyl transferase-like"/>
    <property type="match status" value="1"/>
</dbReference>
<dbReference type="GO" id="GO:0031507">
    <property type="term" value="P:heterochromatin formation"/>
    <property type="evidence" value="ECO:0007669"/>
    <property type="project" value="UniProtKB-ARBA"/>
</dbReference>
<dbReference type="PANTHER" id="PTHR10615:SF161">
    <property type="entry name" value="HISTONE ACETYLTRANSFERASE KAT7"/>
    <property type="match status" value="1"/>
</dbReference>
<dbReference type="InterPro" id="IPR001965">
    <property type="entry name" value="Znf_PHD"/>
</dbReference>
<feature type="region of interest" description="Disordered" evidence="15">
    <location>
        <begin position="53"/>
        <end position="75"/>
    </location>
</feature>
<evidence type="ECO:0000256" key="4">
    <source>
        <dbReference type="ARBA" id="ARBA00022679"/>
    </source>
</evidence>
<feature type="region of interest" description="Disordered" evidence="15">
    <location>
        <begin position="1"/>
        <end position="38"/>
    </location>
</feature>
<name>A0A5M6C6Y8_9TREE</name>
<dbReference type="GO" id="GO:0008270">
    <property type="term" value="F:zinc ion binding"/>
    <property type="evidence" value="ECO:0007669"/>
    <property type="project" value="UniProtKB-KW"/>
</dbReference>
<keyword evidence="5" id="KW-0479">Metal-binding</keyword>
<dbReference type="GO" id="GO:0003712">
    <property type="term" value="F:transcription coregulator activity"/>
    <property type="evidence" value="ECO:0007669"/>
    <property type="project" value="TreeGrafter"/>
</dbReference>
<feature type="region of interest" description="Disordered" evidence="15">
    <location>
        <begin position="462"/>
        <end position="485"/>
    </location>
</feature>
<feature type="region of interest" description="Disordered" evidence="15">
    <location>
        <begin position="534"/>
        <end position="565"/>
    </location>
</feature>
<dbReference type="InterPro" id="IPR011011">
    <property type="entry name" value="Znf_FYVE_PHD"/>
</dbReference>
<dbReference type="FunFam" id="3.40.630.30:FF:000001">
    <property type="entry name" value="Histone acetyltransferase"/>
    <property type="match status" value="1"/>
</dbReference>
<dbReference type="Pfam" id="PF17772">
    <property type="entry name" value="zf-MYST"/>
    <property type="match status" value="1"/>
</dbReference>
<feature type="compositionally biased region" description="Basic and acidic residues" evidence="15">
    <location>
        <begin position="462"/>
        <end position="474"/>
    </location>
</feature>
<feature type="compositionally biased region" description="Acidic residues" evidence="15">
    <location>
        <begin position="1053"/>
        <end position="1064"/>
    </location>
</feature>
<dbReference type="SUPFAM" id="SSF57903">
    <property type="entry name" value="FYVE/PHD zinc finger"/>
    <property type="match status" value="2"/>
</dbReference>
<dbReference type="Pfam" id="PF01853">
    <property type="entry name" value="MOZ_SAS"/>
    <property type="match status" value="1"/>
</dbReference>
<evidence type="ECO:0000256" key="15">
    <source>
        <dbReference type="SAM" id="MobiDB-lite"/>
    </source>
</evidence>
<organism evidence="16 17">
    <name type="scientific">Kwoniella shandongensis</name>
    <dbReference type="NCBI Taxonomy" id="1734106"/>
    <lineage>
        <taxon>Eukaryota</taxon>
        <taxon>Fungi</taxon>
        <taxon>Dikarya</taxon>
        <taxon>Basidiomycota</taxon>
        <taxon>Agaricomycotina</taxon>
        <taxon>Tremellomycetes</taxon>
        <taxon>Tremellales</taxon>
        <taxon>Cryptococcaceae</taxon>
        <taxon>Kwoniella</taxon>
    </lineage>
</organism>
<dbReference type="InterPro" id="IPR019787">
    <property type="entry name" value="Znf_PHD-finger"/>
</dbReference>
<dbReference type="GO" id="GO:0005634">
    <property type="term" value="C:nucleus"/>
    <property type="evidence" value="ECO:0007669"/>
    <property type="project" value="UniProtKB-SubCell"/>
</dbReference>
<dbReference type="EMBL" id="CP144056">
    <property type="protein sequence ID" value="WWD19388.1"/>
    <property type="molecule type" value="Genomic_DNA"/>
</dbReference>
<feature type="region of interest" description="Disordered" evidence="15">
    <location>
        <begin position="911"/>
        <end position="933"/>
    </location>
</feature>
<feature type="compositionally biased region" description="Acidic residues" evidence="15">
    <location>
        <begin position="1093"/>
        <end position="1127"/>
    </location>
</feature>
<evidence type="ECO:0000256" key="10">
    <source>
        <dbReference type="ARBA" id="ARBA00022990"/>
    </source>
</evidence>
<dbReference type="KEGG" id="ksn:43585757"/>
<keyword evidence="12" id="KW-0804">Transcription</keyword>
<evidence type="ECO:0000256" key="11">
    <source>
        <dbReference type="ARBA" id="ARBA00023015"/>
    </source>
</evidence>
<evidence type="ECO:0000256" key="5">
    <source>
        <dbReference type="ARBA" id="ARBA00022723"/>
    </source>
</evidence>
<dbReference type="GO" id="GO:0004402">
    <property type="term" value="F:histone acetyltransferase activity"/>
    <property type="evidence" value="ECO:0007669"/>
    <property type="project" value="InterPro"/>
</dbReference>
<evidence type="ECO:0000256" key="3">
    <source>
        <dbReference type="ARBA" id="ARBA00013184"/>
    </source>
</evidence>
<feature type="compositionally biased region" description="Low complexity" evidence="15">
    <location>
        <begin position="98"/>
        <end position="111"/>
    </location>
</feature>
<dbReference type="Pfam" id="PF00628">
    <property type="entry name" value="PHD"/>
    <property type="match status" value="2"/>
</dbReference>
<dbReference type="SUPFAM" id="SSF55729">
    <property type="entry name" value="Acyl-CoA N-acyltransferases (Nat)"/>
    <property type="match status" value="1"/>
</dbReference>
<comment type="catalytic activity">
    <reaction evidence="14">
        <text>L-lysyl-[protein] + acetyl-CoA = N(6)-acetyl-L-lysyl-[protein] + CoA + H(+)</text>
        <dbReference type="Rhea" id="RHEA:45948"/>
        <dbReference type="Rhea" id="RHEA-COMP:9752"/>
        <dbReference type="Rhea" id="RHEA-COMP:10731"/>
        <dbReference type="ChEBI" id="CHEBI:15378"/>
        <dbReference type="ChEBI" id="CHEBI:29969"/>
        <dbReference type="ChEBI" id="CHEBI:57287"/>
        <dbReference type="ChEBI" id="CHEBI:57288"/>
        <dbReference type="ChEBI" id="CHEBI:61930"/>
        <dbReference type="EC" id="2.3.1.48"/>
    </reaction>
</comment>
<feature type="compositionally biased region" description="Polar residues" evidence="15">
    <location>
        <begin position="334"/>
        <end position="345"/>
    </location>
</feature>
<feature type="compositionally biased region" description="Polar residues" evidence="15">
    <location>
        <begin position="912"/>
        <end position="922"/>
    </location>
</feature>
<evidence type="ECO:0000313" key="16">
    <source>
        <dbReference type="EMBL" id="WWD19388.1"/>
    </source>
</evidence>
<dbReference type="InterPro" id="IPR016181">
    <property type="entry name" value="Acyl_CoA_acyltransferase"/>
</dbReference>
<evidence type="ECO:0000256" key="6">
    <source>
        <dbReference type="ARBA" id="ARBA00022737"/>
    </source>
</evidence>
<evidence type="ECO:0000256" key="12">
    <source>
        <dbReference type="ARBA" id="ARBA00023163"/>
    </source>
</evidence>
<dbReference type="GO" id="GO:1990467">
    <property type="term" value="C:NuA3a histone acetyltransferase complex"/>
    <property type="evidence" value="ECO:0007669"/>
    <property type="project" value="TreeGrafter"/>
</dbReference>
<comment type="similarity">
    <text evidence="2 14">Belongs to the MYST (SAS/MOZ) family.</text>
</comment>
<feature type="compositionally biased region" description="Low complexity" evidence="15">
    <location>
        <begin position="1"/>
        <end position="23"/>
    </location>
</feature>
<dbReference type="Proteomes" id="UP000322225">
    <property type="component" value="Chromosome 6"/>
</dbReference>
<dbReference type="Gene3D" id="1.10.10.10">
    <property type="entry name" value="Winged helix-like DNA-binding domain superfamily/Winged helix DNA-binding domain"/>
    <property type="match status" value="1"/>
</dbReference>
<dbReference type="InterPro" id="IPR040706">
    <property type="entry name" value="Zf-MYST"/>
</dbReference>
<keyword evidence="7" id="KW-0863">Zinc-finger</keyword>
<dbReference type="PROSITE" id="PS51726">
    <property type="entry name" value="MYST_HAT"/>
    <property type="match status" value="1"/>
</dbReference>
<evidence type="ECO:0000256" key="13">
    <source>
        <dbReference type="ARBA" id="ARBA00023242"/>
    </source>
</evidence>
<dbReference type="InterPro" id="IPR050603">
    <property type="entry name" value="MYST_HAT"/>
</dbReference>
<reference evidence="16" key="2">
    <citation type="submission" date="2024-01" db="EMBL/GenBank/DDBJ databases">
        <title>Comparative genomics of Cryptococcus and Kwoniella reveals pathogenesis evolution and contrasting modes of karyotype evolution via chromosome fusion or intercentromeric recombination.</title>
        <authorList>
            <person name="Coelho M.A."/>
            <person name="David-Palma M."/>
            <person name="Shea T."/>
            <person name="Bowers K."/>
            <person name="McGinley-Smith S."/>
            <person name="Mohammad A.W."/>
            <person name="Gnirke A."/>
            <person name="Yurkov A.M."/>
            <person name="Nowrousian M."/>
            <person name="Sun S."/>
            <person name="Cuomo C.A."/>
            <person name="Heitman J."/>
        </authorList>
    </citation>
    <scope>NUCLEOTIDE SEQUENCE</scope>
    <source>
        <strain evidence="16">CBS 12478</strain>
    </source>
</reference>
<dbReference type="RefSeq" id="XP_031863814.1">
    <property type="nucleotide sequence ID" value="XM_032001651.1"/>
</dbReference>
<keyword evidence="4" id="KW-0808">Transferase</keyword>
<gene>
    <name evidence="16" type="ORF">CI109_103848</name>
</gene>
<feature type="region of interest" description="Disordered" evidence="15">
    <location>
        <begin position="334"/>
        <end position="448"/>
    </location>
</feature>
<feature type="compositionally biased region" description="Low complexity" evidence="15">
    <location>
        <begin position="174"/>
        <end position="195"/>
    </location>
</feature>
<evidence type="ECO:0000256" key="1">
    <source>
        <dbReference type="ARBA" id="ARBA00004123"/>
    </source>
</evidence>
<feature type="region of interest" description="Disordered" evidence="15">
    <location>
        <begin position="87"/>
        <end position="154"/>
    </location>
</feature>
<feature type="region of interest" description="Disordered" evidence="15">
    <location>
        <begin position="174"/>
        <end position="210"/>
    </location>
</feature>
<keyword evidence="11" id="KW-0805">Transcription regulation</keyword>
<evidence type="ECO:0000256" key="9">
    <source>
        <dbReference type="ARBA" id="ARBA00022853"/>
    </source>
</evidence>
<dbReference type="InterPro" id="IPR036388">
    <property type="entry name" value="WH-like_DNA-bd_sf"/>
</dbReference>
<feature type="compositionally biased region" description="Polar residues" evidence="15">
    <location>
        <begin position="197"/>
        <end position="210"/>
    </location>
</feature>
<keyword evidence="17" id="KW-1185">Reference proteome</keyword>
<dbReference type="Gene3D" id="3.40.630.30">
    <property type="match status" value="1"/>
</dbReference>
<sequence length="1127" mass="123445">MRTPTRTRASSSRPPRSGASRNSHTATPKRQSVVAMSPTPVVFPSAMDIPIDPELLHEEGEMDDMEDAEGELVDEEDELDLIPVGAIDPAQFPSYPHRLPSATPSSSSRSYPPLPTKLPRHSSYLNNDSNYRSPSASSLTPGPAFPKKRGRPFKDPLKHQQYVAQLAAAAVAGGSPNGFPSSSNGKGKGKSTGNGYAYQTPNGHGNPSSRQRIVAREELCSFCAGSDDRNKLGEKERMVSCSKCGRSGHPTCLNMQTPRLRARVMTYDWNCIECKTCEQCHVKGDDSRLMFCDTCDRGWHSYCLNPPLAKPPKGAWHCPKCISVNARNALPSTSHSATAIANPSSRKGKGKGNELLNHDISTPSGRGRKPGRRPMSAMSYDESGIFDDPRVKVKIPKSAKGKGRGRADSEDDGPPVIVRLRLPSGSRRQEVESENEEEKIPYGGVITGDDADTSKTIVSEADKEAYEKSRKAAEAKLGGPPPPTWDPQISLAASPAPSPLGNVLSTPTPGKATPSYGGSVSRPLRDRLLQQSVTESPGYPFPITPGPTHHHHHPPSTPPVATSSKPEKIKTIRFGPYDIDTWYSAPYPEEYAHVPDGRLWLCEFCLKYMKSGFVANRHRLKCKVRHPPGDEIYRDGAVSVFEVDGRKNKIYCQNLCLLAKMFLDHKTLYYDVEPFLFYVMTEVDDLGARFVGYFSKEKRSMDNNVSCIMTLPVRQRKGWGQLLIDFSYLLSKKEGRVGSPEKPLSGLGAVTYKGYWRISVFNYLQHAPVNVTMDDISLATSLTLEDIYSVLQDEDMINVLDSPPRETPSRGGGRWRGRGRGSRGGGTGRSSVHRRKAESADKDSEAEIKLPSRYEIVIDRQYIEAVLAKHAAKGHLKLRPERLKYHPFLVTRNPTMPPSLVARATLQAAGIESTTPETSQELATPATDDPDKIAAGEDSATLALVAELSSASAQRSLRKRRSEETESPVKRVRTASLSGSPYTALMNGSPARRSMRGAQGLSSSMNGVVVNGHGLTNGGEKSLELSHQIPSSTPSSSPIKANGNRRSRMILTPEEEEEEEEEIETIERPIDIVTTTDNQESTKDAVASIPTAVEDDEGWDEDAEGEDEDAEGEDEDAEGEEDEEYIE</sequence>
<feature type="region of interest" description="Disordered" evidence="15">
    <location>
        <begin position="799"/>
        <end position="845"/>
    </location>
</feature>
<dbReference type="InterPro" id="IPR013083">
    <property type="entry name" value="Znf_RING/FYVE/PHD"/>
</dbReference>
<dbReference type="SMART" id="SM00249">
    <property type="entry name" value="PHD"/>
    <property type="match status" value="2"/>
</dbReference>
<comment type="subcellular location">
    <subcellularLocation>
        <location evidence="1 14">Nucleus</location>
    </subcellularLocation>
</comment>
<keyword evidence="8" id="KW-0862">Zinc</keyword>
<dbReference type="CDD" id="cd15526">
    <property type="entry name" value="PHD1_MOZ_d4"/>
    <property type="match status" value="1"/>
</dbReference>
<reference evidence="16" key="1">
    <citation type="submission" date="2017-08" db="EMBL/GenBank/DDBJ databases">
        <authorList>
            <person name="Cuomo C."/>
            <person name="Billmyre B."/>
            <person name="Heitman J."/>
        </authorList>
    </citation>
    <scope>NUCLEOTIDE SEQUENCE</scope>
    <source>
        <strain evidence="16">CBS 12478</strain>
    </source>
</reference>
<evidence type="ECO:0000256" key="8">
    <source>
        <dbReference type="ARBA" id="ARBA00022833"/>
    </source>
</evidence>
<dbReference type="FunFam" id="3.30.40.10:FF:000005">
    <property type="entry name" value="zinc finger protein isoform X1"/>
    <property type="match status" value="1"/>
</dbReference>
<dbReference type="GO" id="GO:0006357">
    <property type="term" value="P:regulation of transcription by RNA polymerase II"/>
    <property type="evidence" value="ECO:0007669"/>
    <property type="project" value="TreeGrafter"/>
</dbReference>
<keyword evidence="6" id="KW-0677">Repeat</keyword>
<protein>
    <recommendedName>
        <fullName evidence="3 14">Histone acetyltransferase</fullName>
        <ecNumber evidence="3 14">2.3.1.48</ecNumber>
    </recommendedName>
</protein>
<dbReference type="GO" id="GO:0003682">
    <property type="term" value="F:chromatin binding"/>
    <property type="evidence" value="ECO:0007669"/>
    <property type="project" value="TreeGrafter"/>
</dbReference>
<keyword evidence="13 14" id="KW-0539">Nucleus</keyword>
<evidence type="ECO:0000256" key="14">
    <source>
        <dbReference type="RuleBase" id="RU361211"/>
    </source>
</evidence>
<dbReference type="Gene3D" id="3.30.40.10">
    <property type="entry name" value="Zinc/RING finger domain, C3HC4 (zinc finger)"/>
    <property type="match status" value="1"/>
</dbReference>
<evidence type="ECO:0000313" key="17">
    <source>
        <dbReference type="Proteomes" id="UP000322225"/>
    </source>
</evidence>
<keyword evidence="10" id="KW-0007">Acetylation</keyword>
<feature type="compositionally biased region" description="Basic residues" evidence="15">
    <location>
        <begin position="392"/>
        <end position="404"/>
    </location>
</feature>
<evidence type="ECO:0000256" key="7">
    <source>
        <dbReference type="ARBA" id="ARBA00022771"/>
    </source>
</evidence>
<dbReference type="FunFam" id="3.30.60.60:FF:000001">
    <property type="entry name" value="Histone acetyltransferase"/>
    <property type="match status" value="1"/>
</dbReference>
<dbReference type="GeneID" id="43585757"/>
<dbReference type="PROSITE" id="PS50016">
    <property type="entry name" value="ZF_PHD_2"/>
    <property type="match status" value="1"/>
</dbReference>